<sequence length="162" mass="17802">MHGLRPELIKLLGRLKYRTSYGQNVLNHSIESAYLAGMIAGELGINVTTAKKAGLLHDIGKAVDREVEGPHAAIGADLVKQWDKSPEVVQGVAEHHFETDTTSVWGFIVAAADAISSARPGARRESLERYLKRLKELEDIANDFKGVEKSYAIQAGREIRIL</sequence>
<organism evidence="2">
    <name type="scientific">marine sediment metagenome</name>
    <dbReference type="NCBI Taxonomy" id="412755"/>
    <lineage>
        <taxon>unclassified sequences</taxon>
        <taxon>metagenomes</taxon>
        <taxon>ecological metagenomes</taxon>
    </lineage>
</organism>
<dbReference type="EMBL" id="BARV01023247">
    <property type="protein sequence ID" value="GAI29246.1"/>
    <property type="molecule type" value="Genomic_DNA"/>
</dbReference>
<dbReference type="InterPro" id="IPR003607">
    <property type="entry name" value="HD/PDEase_dom"/>
</dbReference>
<feature type="domain" description="HD" evidence="1">
    <location>
        <begin position="25"/>
        <end position="118"/>
    </location>
</feature>
<gene>
    <name evidence="2" type="ORF">S06H3_38174</name>
</gene>
<dbReference type="PANTHER" id="PTHR35795">
    <property type="entry name" value="SLR1885 PROTEIN"/>
    <property type="match status" value="1"/>
</dbReference>
<comment type="caution">
    <text evidence="2">The sequence shown here is derived from an EMBL/GenBank/DDBJ whole genome shotgun (WGS) entry which is preliminary data.</text>
</comment>
<protein>
    <recommendedName>
        <fullName evidence="1">HD domain-containing protein</fullName>
    </recommendedName>
</protein>
<dbReference type="AlphaFoldDB" id="X1NGA9"/>
<dbReference type="SUPFAM" id="SSF109604">
    <property type="entry name" value="HD-domain/PDEase-like"/>
    <property type="match status" value="1"/>
</dbReference>
<dbReference type="NCBIfam" id="TIGR00277">
    <property type="entry name" value="HDIG"/>
    <property type="match status" value="1"/>
</dbReference>
<evidence type="ECO:0000259" key="1">
    <source>
        <dbReference type="PROSITE" id="PS51831"/>
    </source>
</evidence>
<proteinExistence type="predicted"/>
<dbReference type="SMART" id="SM00471">
    <property type="entry name" value="HDc"/>
    <property type="match status" value="1"/>
</dbReference>
<dbReference type="PROSITE" id="PS51831">
    <property type="entry name" value="HD"/>
    <property type="match status" value="1"/>
</dbReference>
<dbReference type="InterPro" id="IPR006675">
    <property type="entry name" value="HDIG_dom"/>
</dbReference>
<dbReference type="InterPro" id="IPR051094">
    <property type="entry name" value="Diverse_Catalytic_Enzymes"/>
</dbReference>
<dbReference type="InterPro" id="IPR006674">
    <property type="entry name" value="HD_domain"/>
</dbReference>
<dbReference type="PANTHER" id="PTHR35795:SF1">
    <property type="entry name" value="BIS(5'-NUCLEOSYL)-TETRAPHOSPHATASE, SYMMETRICAL"/>
    <property type="match status" value="1"/>
</dbReference>
<feature type="non-terminal residue" evidence="2">
    <location>
        <position position="162"/>
    </location>
</feature>
<dbReference type="Gene3D" id="1.10.3210.10">
    <property type="entry name" value="Hypothetical protein af1432"/>
    <property type="match status" value="1"/>
</dbReference>
<reference evidence="2" key="1">
    <citation type="journal article" date="2014" name="Front. Microbiol.">
        <title>High frequency of phylogenetically diverse reductive dehalogenase-homologous genes in deep subseafloor sedimentary metagenomes.</title>
        <authorList>
            <person name="Kawai M."/>
            <person name="Futagami T."/>
            <person name="Toyoda A."/>
            <person name="Takaki Y."/>
            <person name="Nishi S."/>
            <person name="Hori S."/>
            <person name="Arai W."/>
            <person name="Tsubouchi T."/>
            <person name="Morono Y."/>
            <person name="Uchiyama I."/>
            <person name="Ito T."/>
            <person name="Fujiyama A."/>
            <person name="Inagaki F."/>
            <person name="Takami H."/>
        </authorList>
    </citation>
    <scope>NUCLEOTIDE SEQUENCE</scope>
    <source>
        <strain evidence="2">Expedition CK06-06</strain>
    </source>
</reference>
<dbReference type="CDD" id="cd00077">
    <property type="entry name" value="HDc"/>
    <property type="match status" value="1"/>
</dbReference>
<accession>X1NGA9</accession>
<name>X1NGA9_9ZZZZ</name>
<evidence type="ECO:0000313" key="2">
    <source>
        <dbReference type="EMBL" id="GAI29246.1"/>
    </source>
</evidence>
<dbReference type="Pfam" id="PF01966">
    <property type="entry name" value="HD"/>
    <property type="match status" value="1"/>
</dbReference>